<keyword evidence="4" id="KW-0472">Membrane</keyword>
<proteinExistence type="inferred from homology"/>
<dbReference type="AlphaFoldDB" id="A0A0L7LC79"/>
<comment type="caution">
    <text evidence="6">The sequence shown here is derived from an EMBL/GenBank/DDBJ whole genome shotgun (WGS) entry which is preliminary data.</text>
</comment>
<evidence type="ECO:0000256" key="2">
    <source>
        <dbReference type="ARBA" id="ARBA00022797"/>
    </source>
</evidence>
<keyword evidence="7" id="KW-1185">Reference proteome</keyword>
<dbReference type="GO" id="GO:0004301">
    <property type="term" value="F:epoxide hydrolase activity"/>
    <property type="evidence" value="ECO:0007669"/>
    <property type="project" value="TreeGrafter"/>
</dbReference>
<dbReference type="Gene3D" id="3.40.50.1820">
    <property type="entry name" value="alpha/beta hydrolase"/>
    <property type="match status" value="3"/>
</dbReference>
<evidence type="ECO:0000256" key="3">
    <source>
        <dbReference type="ARBA" id="ARBA00022801"/>
    </source>
</evidence>
<accession>A0A0L7LC79</accession>
<evidence type="ECO:0000256" key="4">
    <source>
        <dbReference type="SAM" id="Phobius"/>
    </source>
</evidence>
<dbReference type="Proteomes" id="UP000037510">
    <property type="component" value="Unassembled WGS sequence"/>
</dbReference>
<keyword evidence="4" id="KW-1133">Transmembrane helix</keyword>
<comment type="similarity">
    <text evidence="1">Belongs to the peptidase S33 family.</text>
</comment>
<feature type="transmembrane region" description="Helical" evidence="4">
    <location>
        <begin position="99"/>
        <end position="121"/>
    </location>
</feature>
<feature type="domain" description="Epoxide hydrolase N-terminal" evidence="5">
    <location>
        <begin position="150"/>
        <end position="259"/>
    </location>
</feature>
<dbReference type="STRING" id="104452.A0A0L7LC79"/>
<name>A0A0L7LC79_OPEBR</name>
<dbReference type="PANTHER" id="PTHR21661:SF35">
    <property type="entry name" value="EPOXIDE HYDROLASE"/>
    <property type="match status" value="1"/>
</dbReference>
<organism evidence="6 7">
    <name type="scientific">Operophtera brumata</name>
    <name type="common">Winter moth</name>
    <name type="synonym">Phalaena brumata</name>
    <dbReference type="NCBI Taxonomy" id="104452"/>
    <lineage>
        <taxon>Eukaryota</taxon>
        <taxon>Metazoa</taxon>
        <taxon>Ecdysozoa</taxon>
        <taxon>Arthropoda</taxon>
        <taxon>Hexapoda</taxon>
        <taxon>Insecta</taxon>
        <taxon>Pterygota</taxon>
        <taxon>Neoptera</taxon>
        <taxon>Endopterygota</taxon>
        <taxon>Lepidoptera</taxon>
        <taxon>Glossata</taxon>
        <taxon>Ditrysia</taxon>
        <taxon>Geometroidea</taxon>
        <taxon>Geometridae</taxon>
        <taxon>Larentiinae</taxon>
        <taxon>Operophtera</taxon>
    </lineage>
</organism>
<keyword evidence="4" id="KW-0812">Transmembrane</keyword>
<evidence type="ECO:0000313" key="6">
    <source>
        <dbReference type="EMBL" id="KOB72990.1"/>
    </source>
</evidence>
<reference evidence="6 7" key="1">
    <citation type="journal article" date="2015" name="Genome Biol. Evol.">
        <title>The genome of winter moth (Operophtera brumata) provides a genomic perspective on sexual dimorphism and phenology.</title>
        <authorList>
            <person name="Derks M.F."/>
            <person name="Smit S."/>
            <person name="Salis L."/>
            <person name="Schijlen E."/>
            <person name="Bossers A."/>
            <person name="Mateman C."/>
            <person name="Pijl A.S."/>
            <person name="de Ridder D."/>
            <person name="Groenen M.A."/>
            <person name="Visser M.E."/>
            <person name="Megens H.J."/>
        </authorList>
    </citation>
    <scope>NUCLEOTIDE SEQUENCE [LARGE SCALE GENOMIC DNA]</scope>
    <source>
        <strain evidence="6">WM2013NL</strain>
        <tissue evidence="6">Head and thorax</tissue>
    </source>
</reference>
<dbReference type="Pfam" id="PF06441">
    <property type="entry name" value="EHN"/>
    <property type="match status" value="1"/>
</dbReference>
<gene>
    <name evidence="6" type="ORF">OBRU01_11451</name>
</gene>
<feature type="non-terminal residue" evidence="6">
    <location>
        <position position="404"/>
    </location>
</feature>
<dbReference type="GO" id="GO:0097176">
    <property type="term" value="P:epoxide metabolic process"/>
    <property type="evidence" value="ECO:0007669"/>
    <property type="project" value="TreeGrafter"/>
</dbReference>
<keyword evidence="2" id="KW-0058">Aromatic hydrocarbons catabolism</keyword>
<dbReference type="InterPro" id="IPR010497">
    <property type="entry name" value="Epoxide_hydro_N"/>
</dbReference>
<dbReference type="SUPFAM" id="SSF53474">
    <property type="entry name" value="alpha/beta-Hydrolases"/>
    <property type="match status" value="2"/>
</dbReference>
<dbReference type="InterPro" id="IPR029058">
    <property type="entry name" value="AB_hydrolase_fold"/>
</dbReference>
<sequence length="404" mass="46382">VALTDSPSGLLVYILEKFSSWTRRDHKLKADGGLAFRFSKDQLIDNLMMYWIPNSITTSMRFYAENMSRHFLAFELPRVFVEDVFKAVKAFREWHQQQAMAKFILVAGLVVLVTFPFYYLFLKSPPPLPELDANAWWGPNELKGNQDKTVKPFTVSFSKELVRELEDRLKRPRSFNPPLEGVGFEYGFNSAQLKSWLDYWVNDYPFAAREKFLNQFPQFKTNIQGLDIHFIRVTPKVPAGVETVPLLLLHGWPGSVREFYEAIPLLTAAAVRPGLGANEVAVVFRNLMHRLGFNKFYVQGGDWGSEFRQKADGGLSFRFTKEQLIDNLMMYWSSKSITTSMRLYAESFNIRHLSAQIDDLVNVTVLNDGGHFLAFELPKEFSEDVLKAVTTFRKLAKSAAKTEL</sequence>
<keyword evidence="3 6" id="KW-0378">Hydrolase</keyword>
<dbReference type="EMBL" id="JTDY01001752">
    <property type="protein sequence ID" value="KOB72990.1"/>
    <property type="molecule type" value="Genomic_DNA"/>
</dbReference>
<dbReference type="PANTHER" id="PTHR21661">
    <property type="entry name" value="EPOXIDE HYDROLASE 1-RELATED"/>
    <property type="match status" value="1"/>
</dbReference>
<evidence type="ECO:0000256" key="1">
    <source>
        <dbReference type="ARBA" id="ARBA00010088"/>
    </source>
</evidence>
<evidence type="ECO:0000313" key="7">
    <source>
        <dbReference type="Proteomes" id="UP000037510"/>
    </source>
</evidence>
<feature type="non-terminal residue" evidence="6">
    <location>
        <position position="1"/>
    </location>
</feature>
<protein>
    <submittedName>
        <fullName evidence="6">Juvenile hormone epoxide hydrolase</fullName>
    </submittedName>
</protein>
<evidence type="ECO:0000259" key="5">
    <source>
        <dbReference type="Pfam" id="PF06441"/>
    </source>
</evidence>